<feature type="repeat" description="ANK" evidence="1">
    <location>
        <begin position="71"/>
        <end position="103"/>
    </location>
</feature>
<feature type="repeat" description="ANK" evidence="1">
    <location>
        <begin position="204"/>
        <end position="236"/>
    </location>
</feature>
<feature type="non-terminal residue" evidence="2">
    <location>
        <position position="1"/>
    </location>
</feature>
<dbReference type="PANTHER" id="PTHR22677:SF4">
    <property type="entry name" value="USHER SYNDROME TYPE-1G PROTEIN-LIKE PROTEIN"/>
    <property type="match status" value="1"/>
</dbReference>
<dbReference type="PROSITE" id="PS50297">
    <property type="entry name" value="ANK_REP_REGION"/>
    <property type="match status" value="5"/>
</dbReference>
<accession>A0AA35TK31</accession>
<feature type="repeat" description="ANK" evidence="1">
    <location>
        <begin position="137"/>
        <end position="169"/>
    </location>
</feature>
<feature type="repeat" description="ANK" evidence="1">
    <location>
        <begin position="104"/>
        <end position="136"/>
    </location>
</feature>
<feature type="repeat" description="ANK" evidence="1">
    <location>
        <begin position="171"/>
        <end position="203"/>
    </location>
</feature>
<sequence length="301" mass="32223">NNALDDVDSVWYVSISCTNDWPKKQYGVVHSDATSRAPLPINAHGLSMYTYRLLKVFEEGLVSLFATYIQDGFSPVFVACQKGDTDVVDLLVTAGADIHLASKGGRTPLFCASLGGHVTIVRLLLEQGAGINICDEGGFSPVYAACQEGHTDVVDLLIQSGADVNLSTTECGSVPLEVAAENGHTEAVQVLLEAGATVNHQNKEGKTPLHSASAEGHAEVVRLLLEKGANSNIADKYDRLPLGIAAEMGHTDTVQRLLEADDTVFHQSKTVSALHSSVKKQRSKDYESTSIQLESIAHLKN</sequence>
<keyword evidence="1" id="KW-0040">ANK repeat</keyword>
<evidence type="ECO:0000313" key="2">
    <source>
        <dbReference type="EMBL" id="CAI8048991.1"/>
    </source>
</evidence>
<dbReference type="InterPro" id="IPR002110">
    <property type="entry name" value="Ankyrin_rpt"/>
</dbReference>
<dbReference type="SUPFAM" id="SSF48403">
    <property type="entry name" value="Ankyrin repeat"/>
    <property type="match status" value="1"/>
</dbReference>
<gene>
    <name evidence="2" type="ORF">GBAR_LOCUS26983</name>
</gene>
<dbReference type="Pfam" id="PF12796">
    <property type="entry name" value="Ank_2"/>
    <property type="match status" value="2"/>
</dbReference>
<dbReference type="SMART" id="SM00248">
    <property type="entry name" value="ANK"/>
    <property type="match status" value="6"/>
</dbReference>
<protein>
    <submittedName>
        <fullName evidence="2">Ankyrin-1</fullName>
    </submittedName>
</protein>
<reference evidence="2" key="1">
    <citation type="submission" date="2023-03" db="EMBL/GenBank/DDBJ databases">
        <authorList>
            <person name="Steffen K."/>
            <person name="Cardenas P."/>
        </authorList>
    </citation>
    <scope>NUCLEOTIDE SEQUENCE</scope>
</reference>
<evidence type="ECO:0000256" key="1">
    <source>
        <dbReference type="PROSITE-ProRule" id="PRU00023"/>
    </source>
</evidence>
<dbReference type="Proteomes" id="UP001174909">
    <property type="component" value="Unassembled WGS sequence"/>
</dbReference>
<organism evidence="2 3">
    <name type="scientific">Geodia barretti</name>
    <name type="common">Barrett's horny sponge</name>
    <dbReference type="NCBI Taxonomy" id="519541"/>
    <lineage>
        <taxon>Eukaryota</taxon>
        <taxon>Metazoa</taxon>
        <taxon>Porifera</taxon>
        <taxon>Demospongiae</taxon>
        <taxon>Heteroscleromorpha</taxon>
        <taxon>Tetractinellida</taxon>
        <taxon>Astrophorina</taxon>
        <taxon>Geodiidae</taxon>
        <taxon>Geodia</taxon>
    </lineage>
</organism>
<proteinExistence type="predicted"/>
<dbReference type="Gene3D" id="1.25.40.20">
    <property type="entry name" value="Ankyrin repeat-containing domain"/>
    <property type="match status" value="2"/>
</dbReference>
<dbReference type="InterPro" id="IPR036770">
    <property type="entry name" value="Ankyrin_rpt-contain_sf"/>
</dbReference>
<dbReference type="PRINTS" id="PR01415">
    <property type="entry name" value="ANKYRIN"/>
</dbReference>
<dbReference type="InterPro" id="IPR039323">
    <property type="entry name" value="ANKRD_45/46/60"/>
</dbReference>
<dbReference type="EMBL" id="CASHTH010003768">
    <property type="protein sequence ID" value="CAI8048991.1"/>
    <property type="molecule type" value="Genomic_DNA"/>
</dbReference>
<comment type="caution">
    <text evidence="2">The sequence shown here is derived from an EMBL/GenBank/DDBJ whole genome shotgun (WGS) entry which is preliminary data.</text>
</comment>
<dbReference type="PROSITE" id="PS50088">
    <property type="entry name" value="ANK_REPEAT"/>
    <property type="match status" value="5"/>
</dbReference>
<evidence type="ECO:0000313" key="3">
    <source>
        <dbReference type="Proteomes" id="UP001174909"/>
    </source>
</evidence>
<keyword evidence="3" id="KW-1185">Reference proteome</keyword>
<dbReference type="PANTHER" id="PTHR22677">
    <property type="entry name" value="ANKYRIN REPEAT DOMAIN-CONTAINING PROTEIN 60"/>
    <property type="match status" value="1"/>
</dbReference>
<dbReference type="AlphaFoldDB" id="A0AA35TK31"/>
<name>A0AA35TK31_GEOBA</name>